<dbReference type="GO" id="GO:0006629">
    <property type="term" value="P:lipid metabolic process"/>
    <property type="evidence" value="ECO:0007669"/>
    <property type="project" value="InterPro"/>
</dbReference>
<reference evidence="2 3" key="1">
    <citation type="journal article" date="2015" name="Nature">
        <title>rRNA introns, odd ribosomes, and small enigmatic genomes across a large radiation of phyla.</title>
        <authorList>
            <person name="Brown C.T."/>
            <person name="Hug L.A."/>
            <person name="Thomas B.C."/>
            <person name="Sharon I."/>
            <person name="Castelle C.J."/>
            <person name="Singh A."/>
            <person name="Wilkins M.J."/>
            <person name="Williams K.H."/>
            <person name="Banfield J.F."/>
        </authorList>
    </citation>
    <scope>NUCLEOTIDE SEQUENCE [LARGE SCALE GENOMIC DNA]</scope>
</reference>
<dbReference type="CDD" id="cd08556">
    <property type="entry name" value="GDPD"/>
    <property type="match status" value="1"/>
</dbReference>
<organism evidence="2 3">
    <name type="scientific">Candidatus Jorgensenbacteria bacterium GW2011_GWF2_41_8</name>
    <dbReference type="NCBI Taxonomy" id="1618667"/>
    <lineage>
        <taxon>Bacteria</taxon>
        <taxon>Candidatus Joergenseniibacteriota</taxon>
    </lineage>
</organism>
<evidence type="ECO:0000259" key="1">
    <source>
        <dbReference type="Pfam" id="PF03009"/>
    </source>
</evidence>
<dbReference type="Pfam" id="PF03009">
    <property type="entry name" value="GDPD"/>
    <property type="match status" value="1"/>
</dbReference>
<dbReference type="GO" id="GO:0008081">
    <property type="term" value="F:phosphoric diester hydrolase activity"/>
    <property type="evidence" value="ECO:0007669"/>
    <property type="project" value="InterPro"/>
</dbReference>
<dbReference type="InterPro" id="IPR017946">
    <property type="entry name" value="PLC-like_Pdiesterase_TIM-brl"/>
</dbReference>
<proteinExistence type="predicted"/>
<accession>A0A0G0XFQ1</accession>
<evidence type="ECO:0000313" key="2">
    <source>
        <dbReference type="EMBL" id="KKS23715.1"/>
    </source>
</evidence>
<dbReference type="InterPro" id="IPR030395">
    <property type="entry name" value="GP_PDE_dom"/>
</dbReference>
<name>A0A0G0XFQ1_9BACT</name>
<sequence>MRYFDICAHRGGDFRHKQIPPNSLRGFEESYAIGVNGIETDVCLSKDNEPIICHPGLLRPDPAKMNWKEIRQQYPFIPHFNDLLDYIRRKPFLTCFLDLKVNSKTLVAKVCDGIFEANLSGKIILTAPRKRIAIAGLYSNGELLAHAQTYGQNLVNQSARGRHGRIKTHVIDIWPVNMAKTAEQFEPDIISFGWLNDSLLSRLAFHFMFKTKVIDPFIDLSDEIHKAKSVIFGLKVFGGIANTPETINYLLDAGVDGIVTDNPALAVEIRNSQISQ</sequence>
<dbReference type="PANTHER" id="PTHR43805:SF1">
    <property type="entry name" value="GP-PDE DOMAIN-CONTAINING PROTEIN"/>
    <property type="match status" value="1"/>
</dbReference>
<dbReference type="PANTHER" id="PTHR43805">
    <property type="entry name" value="GLYCEROPHOSPHORYL DIESTER PHOSPHODIESTERASE"/>
    <property type="match status" value="1"/>
</dbReference>
<comment type="caution">
    <text evidence="2">The sequence shown here is derived from an EMBL/GenBank/DDBJ whole genome shotgun (WGS) entry which is preliminary data.</text>
</comment>
<dbReference type="PATRIC" id="fig|1618667.3.peg.573"/>
<feature type="domain" description="GP-PDE" evidence="1">
    <location>
        <begin position="9"/>
        <end position="54"/>
    </location>
</feature>
<evidence type="ECO:0000313" key="3">
    <source>
        <dbReference type="Proteomes" id="UP000033856"/>
    </source>
</evidence>
<gene>
    <name evidence="2" type="ORF">UU83_C0042G0001</name>
</gene>
<dbReference type="EMBL" id="LCCD01000042">
    <property type="protein sequence ID" value="KKS23715.1"/>
    <property type="molecule type" value="Genomic_DNA"/>
</dbReference>
<protein>
    <recommendedName>
        <fullName evidence="1">GP-PDE domain-containing protein</fullName>
    </recommendedName>
</protein>
<dbReference type="Gene3D" id="3.20.20.190">
    <property type="entry name" value="Phosphatidylinositol (PI) phosphodiesterase"/>
    <property type="match status" value="1"/>
</dbReference>
<dbReference type="SUPFAM" id="SSF51695">
    <property type="entry name" value="PLC-like phosphodiesterases"/>
    <property type="match status" value="1"/>
</dbReference>
<dbReference type="AlphaFoldDB" id="A0A0G0XFQ1"/>
<dbReference type="Proteomes" id="UP000033856">
    <property type="component" value="Unassembled WGS sequence"/>
</dbReference>